<dbReference type="PANTHER" id="PTHR43630:SF1">
    <property type="entry name" value="POLY-BETA-1,6-N-ACETYL-D-GLUCOSAMINE SYNTHASE"/>
    <property type="match status" value="1"/>
</dbReference>
<feature type="transmembrane region" description="Helical" evidence="4">
    <location>
        <begin position="12"/>
        <end position="40"/>
    </location>
</feature>
<comment type="caution">
    <text evidence="5">The sequence shown here is derived from an EMBL/GenBank/DDBJ whole genome shotgun (WGS) entry which is preliminary data.</text>
</comment>
<evidence type="ECO:0000256" key="4">
    <source>
        <dbReference type="SAM" id="Phobius"/>
    </source>
</evidence>
<dbReference type="EC" id="2.4.-.-" evidence="5"/>
<sequence length="488" mass="55892">MWDSAEGFFGSYYIYWISVFLFIGYGASLLTLYLSGILLARRSIKRTKQRSIFLRAEDIVSATDIPSVTIIAPAYNEGLTIVENVKSLLSIQYPYYELILVNDGSKDESLQLLIEEFDLEQQDATFITQPIPTASVKHIYRSKKKKYTHLTVIDKNNGGKADAINAGVNFATTELVIFTDVDCIIEQDAILKMVRPYLEEDDKEIIGCGGGIGIANDSVIKNGILTELKLPSRLIPMTQVVEYIRAFLLGRMAWSEINGLMLISGAFGMYPRKRVIEVGGFNPKTVGEDLELCIRLRKHMEEQNIPYKVVYLPETLCWTEGPSDHKILIMQRDRWARGLWETISLHRDLLFNRKYRQMGLLYYPYWLLFEFGAPIVEFLGVICIIAFGIFGWINWPFAILLFFAAYLLGCVFSTIAIFMYVKSFDHYTKPKQIVELLLAAYLEPFYYHPILLFGQIKGYYKKLFDITSGWGNMTRKGFKVSKSKESKA</sequence>
<keyword evidence="6" id="KW-1185">Reference proteome</keyword>
<gene>
    <name evidence="5" type="ORF">RE431_04565</name>
</gene>
<dbReference type="RefSeq" id="WP_309560784.1">
    <property type="nucleotide sequence ID" value="NZ_JAVJIU010000002.1"/>
</dbReference>
<keyword evidence="2 5" id="KW-0328">Glycosyltransferase</keyword>
<dbReference type="GO" id="GO:0016757">
    <property type="term" value="F:glycosyltransferase activity"/>
    <property type="evidence" value="ECO:0007669"/>
    <property type="project" value="UniProtKB-KW"/>
</dbReference>
<evidence type="ECO:0000313" key="5">
    <source>
        <dbReference type="EMBL" id="MDR5589897.1"/>
    </source>
</evidence>
<dbReference type="EMBL" id="JAVJIU010000002">
    <property type="protein sequence ID" value="MDR5589897.1"/>
    <property type="molecule type" value="Genomic_DNA"/>
</dbReference>
<evidence type="ECO:0000256" key="1">
    <source>
        <dbReference type="ARBA" id="ARBA00006739"/>
    </source>
</evidence>
<dbReference type="Pfam" id="PF13641">
    <property type="entry name" value="Glyco_tranf_2_3"/>
    <property type="match status" value="1"/>
</dbReference>
<protein>
    <submittedName>
        <fullName evidence="5">Glycosyltransferase</fullName>
        <ecNumber evidence="5">2.4.-.-</ecNumber>
    </submittedName>
</protein>
<dbReference type="PANTHER" id="PTHR43630">
    <property type="entry name" value="POLY-BETA-1,6-N-ACETYL-D-GLUCOSAMINE SYNTHASE"/>
    <property type="match status" value="1"/>
</dbReference>
<comment type="similarity">
    <text evidence="1">Belongs to the glycosyltransferase 2 family.</text>
</comment>
<dbReference type="SUPFAM" id="SSF53448">
    <property type="entry name" value="Nucleotide-diphospho-sugar transferases"/>
    <property type="match status" value="1"/>
</dbReference>
<evidence type="ECO:0000256" key="3">
    <source>
        <dbReference type="ARBA" id="ARBA00022679"/>
    </source>
</evidence>
<dbReference type="InterPro" id="IPR029044">
    <property type="entry name" value="Nucleotide-diphossugar_trans"/>
</dbReference>
<keyword evidence="3 5" id="KW-0808">Transferase</keyword>
<proteinExistence type="inferred from homology"/>
<dbReference type="Gene3D" id="3.90.550.10">
    <property type="entry name" value="Spore Coat Polysaccharide Biosynthesis Protein SpsA, Chain A"/>
    <property type="match status" value="1"/>
</dbReference>
<dbReference type="CDD" id="cd06423">
    <property type="entry name" value="CESA_like"/>
    <property type="match status" value="1"/>
</dbReference>
<organism evidence="5 6">
    <name type="scientific">Christiangramia sediminicola</name>
    <dbReference type="NCBI Taxonomy" id="3073267"/>
    <lineage>
        <taxon>Bacteria</taxon>
        <taxon>Pseudomonadati</taxon>
        <taxon>Bacteroidota</taxon>
        <taxon>Flavobacteriia</taxon>
        <taxon>Flavobacteriales</taxon>
        <taxon>Flavobacteriaceae</taxon>
        <taxon>Christiangramia</taxon>
    </lineage>
</organism>
<keyword evidence="4" id="KW-1133">Transmembrane helix</keyword>
<feature type="transmembrane region" description="Helical" evidence="4">
    <location>
        <begin position="360"/>
        <end position="393"/>
    </location>
</feature>
<keyword evidence="4" id="KW-0472">Membrane</keyword>
<dbReference type="Proteomes" id="UP001257234">
    <property type="component" value="Unassembled WGS sequence"/>
</dbReference>
<name>A0ABU1END0_9FLAO</name>
<feature type="transmembrane region" description="Helical" evidence="4">
    <location>
        <begin position="399"/>
        <end position="421"/>
    </location>
</feature>
<accession>A0ABU1END0</accession>
<evidence type="ECO:0000256" key="2">
    <source>
        <dbReference type="ARBA" id="ARBA00022676"/>
    </source>
</evidence>
<keyword evidence="4" id="KW-0812">Transmembrane</keyword>
<evidence type="ECO:0000313" key="6">
    <source>
        <dbReference type="Proteomes" id="UP001257234"/>
    </source>
</evidence>
<reference evidence="6" key="1">
    <citation type="submission" date="2023-07" db="EMBL/GenBank/DDBJ databases">
        <title>Christiangramia sp. SM2212., a novel bacterium of the family Flavobacteriaceae isolated from the sea sediment.</title>
        <authorList>
            <person name="Wang J."/>
            <person name="Zhang X."/>
        </authorList>
    </citation>
    <scope>NUCLEOTIDE SEQUENCE [LARGE SCALE GENOMIC DNA]</scope>
    <source>
        <strain evidence="6">SM2212</strain>
    </source>
</reference>